<name>A0A4R6TT10_9BACI</name>
<feature type="domain" description="Aminoglycoside phosphotransferase" evidence="2">
    <location>
        <begin position="38"/>
        <end position="229"/>
    </location>
</feature>
<dbReference type="Pfam" id="PF01636">
    <property type="entry name" value="APH"/>
    <property type="match status" value="1"/>
</dbReference>
<gene>
    <name evidence="3" type="ORF">EV213_13021</name>
</gene>
<dbReference type="Gene3D" id="3.30.200.20">
    <property type="entry name" value="Phosphorylase Kinase, domain 1"/>
    <property type="match status" value="1"/>
</dbReference>
<dbReference type="InterPro" id="IPR050249">
    <property type="entry name" value="Pseudomonas-type_ThrB"/>
</dbReference>
<protein>
    <submittedName>
        <fullName evidence="3">Ser/Thr protein kinase RdoA (MazF antagonist)</fullName>
    </submittedName>
</protein>
<accession>A0A4R6TT10</accession>
<dbReference type="RefSeq" id="WP_166639436.1">
    <property type="nucleotide sequence ID" value="NZ_SNYJ01000030.1"/>
</dbReference>
<comment type="caution">
    <text evidence="3">The sequence shown here is derived from an EMBL/GenBank/DDBJ whole genome shotgun (WGS) entry which is preliminary data.</text>
</comment>
<dbReference type="PANTHER" id="PTHR21064:SF6">
    <property type="entry name" value="AMINOGLYCOSIDE PHOSPHOTRANSFERASE DOMAIN-CONTAINING PROTEIN"/>
    <property type="match status" value="1"/>
</dbReference>
<dbReference type="GO" id="GO:0009088">
    <property type="term" value="P:threonine biosynthetic process"/>
    <property type="evidence" value="ECO:0007669"/>
    <property type="project" value="TreeGrafter"/>
</dbReference>
<dbReference type="AlphaFoldDB" id="A0A4R6TT10"/>
<dbReference type="Gene3D" id="3.90.1200.10">
    <property type="match status" value="1"/>
</dbReference>
<evidence type="ECO:0000313" key="4">
    <source>
        <dbReference type="Proteomes" id="UP000295632"/>
    </source>
</evidence>
<dbReference type="Proteomes" id="UP000295632">
    <property type="component" value="Unassembled WGS sequence"/>
</dbReference>
<keyword evidence="3" id="KW-0418">Kinase</keyword>
<dbReference type="SUPFAM" id="SSF56112">
    <property type="entry name" value="Protein kinase-like (PK-like)"/>
    <property type="match status" value="1"/>
</dbReference>
<dbReference type="InterPro" id="IPR002575">
    <property type="entry name" value="Aminoglycoside_PTrfase"/>
</dbReference>
<dbReference type="GO" id="GO:0004413">
    <property type="term" value="F:homoserine kinase activity"/>
    <property type="evidence" value="ECO:0007669"/>
    <property type="project" value="TreeGrafter"/>
</dbReference>
<dbReference type="PANTHER" id="PTHR21064">
    <property type="entry name" value="AMINOGLYCOSIDE PHOSPHOTRANSFERASE DOMAIN-CONTAINING PROTEIN-RELATED"/>
    <property type="match status" value="1"/>
</dbReference>
<keyword evidence="4" id="KW-1185">Reference proteome</keyword>
<evidence type="ECO:0000259" key="2">
    <source>
        <dbReference type="Pfam" id="PF01636"/>
    </source>
</evidence>
<reference evidence="3 4" key="1">
    <citation type="submission" date="2019-03" db="EMBL/GenBank/DDBJ databases">
        <title>Genomic Encyclopedia of Type Strains, Phase IV (KMG-IV): sequencing the most valuable type-strain genomes for metagenomic binning, comparative biology and taxonomic classification.</title>
        <authorList>
            <person name="Goeker M."/>
        </authorList>
    </citation>
    <scope>NUCLEOTIDE SEQUENCE [LARGE SCALE GENOMIC DNA]</scope>
    <source>
        <strain evidence="3 4">DSM 28697</strain>
    </source>
</reference>
<proteinExistence type="inferred from homology"/>
<evidence type="ECO:0000313" key="3">
    <source>
        <dbReference type="EMBL" id="TDQ33711.1"/>
    </source>
</evidence>
<comment type="similarity">
    <text evidence="1">Belongs to the pseudomonas-type ThrB family.</text>
</comment>
<keyword evidence="3" id="KW-0808">Transferase</keyword>
<organism evidence="3 4">
    <name type="scientific">Aureibacillus halotolerans</name>
    <dbReference type="NCBI Taxonomy" id="1508390"/>
    <lineage>
        <taxon>Bacteria</taxon>
        <taxon>Bacillati</taxon>
        <taxon>Bacillota</taxon>
        <taxon>Bacilli</taxon>
        <taxon>Bacillales</taxon>
        <taxon>Bacillaceae</taxon>
        <taxon>Aureibacillus</taxon>
    </lineage>
</organism>
<sequence>MAKFTDFVVSEAASRYGVQLKDLNLLGSHQNVVYGYSREGREYILRITHKSHRSQELIQGELDWISYLSMNGVLVSRPICSNNGLLIESLMNEDEGFFFVAFEKALGDRWTNAIFQDEEFKRHGTVVAKMHALSKSYKPGGLKTRRLPWNKSEYLTDFIQNVPSSQRRVISHFNALMRKLEALPRDSESFGLIHGDFCYGNYFIQADGSVTVFDFDECQYGWFVQDIAVNLF</sequence>
<dbReference type="InterPro" id="IPR011009">
    <property type="entry name" value="Kinase-like_dom_sf"/>
</dbReference>
<dbReference type="EMBL" id="SNYJ01000030">
    <property type="protein sequence ID" value="TDQ33711.1"/>
    <property type="molecule type" value="Genomic_DNA"/>
</dbReference>
<evidence type="ECO:0000256" key="1">
    <source>
        <dbReference type="ARBA" id="ARBA00038240"/>
    </source>
</evidence>